<proteinExistence type="predicted"/>
<sequence length="69" mass="7848">MILGKDTFKQLKGSFSILSMEIYTDVGCTESVVDRRFTFGYCMFLGGNLVTWRSKKQNVIARSNANPEF</sequence>
<organism evidence="1 2">
    <name type="scientific">Mucuna pruriens</name>
    <name type="common">Velvet bean</name>
    <name type="synonym">Dolichos pruriens</name>
    <dbReference type="NCBI Taxonomy" id="157652"/>
    <lineage>
        <taxon>Eukaryota</taxon>
        <taxon>Viridiplantae</taxon>
        <taxon>Streptophyta</taxon>
        <taxon>Embryophyta</taxon>
        <taxon>Tracheophyta</taxon>
        <taxon>Spermatophyta</taxon>
        <taxon>Magnoliopsida</taxon>
        <taxon>eudicotyledons</taxon>
        <taxon>Gunneridae</taxon>
        <taxon>Pentapetalae</taxon>
        <taxon>rosids</taxon>
        <taxon>fabids</taxon>
        <taxon>Fabales</taxon>
        <taxon>Fabaceae</taxon>
        <taxon>Papilionoideae</taxon>
        <taxon>50 kb inversion clade</taxon>
        <taxon>NPAAA clade</taxon>
        <taxon>indigoferoid/millettioid clade</taxon>
        <taxon>Phaseoleae</taxon>
        <taxon>Mucuna</taxon>
    </lineage>
</organism>
<accession>A0A371EG17</accession>
<feature type="non-terminal residue" evidence="1">
    <location>
        <position position="1"/>
    </location>
</feature>
<name>A0A371EG17_MUCPR</name>
<evidence type="ECO:0008006" key="3">
    <source>
        <dbReference type="Google" id="ProtNLM"/>
    </source>
</evidence>
<evidence type="ECO:0000313" key="2">
    <source>
        <dbReference type="Proteomes" id="UP000257109"/>
    </source>
</evidence>
<reference evidence="1" key="1">
    <citation type="submission" date="2018-05" db="EMBL/GenBank/DDBJ databases">
        <title>Draft genome of Mucuna pruriens seed.</title>
        <authorList>
            <person name="Nnadi N.E."/>
            <person name="Vos R."/>
            <person name="Hasami M.H."/>
            <person name="Devisetty U.K."/>
            <person name="Aguiy J.C."/>
        </authorList>
    </citation>
    <scope>NUCLEOTIDE SEQUENCE [LARGE SCALE GENOMIC DNA]</scope>
    <source>
        <strain evidence="1">JCA_2017</strain>
    </source>
</reference>
<comment type="caution">
    <text evidence="1">The sequence shown here is derived from an EMBL/GenBank/DDBJ whole genome shotgun (WGS) entry which is preliminary data.</text>
</comment>
<gene>
    <name evidence="1" type="ORF">CR513_56386</name>
</gene>
<dbReference type="EMBL" id="QJKJ01014124">
    <property type="protein sequence ID" value="RDX64992.1"/>
    <property type="molecule type" value="Genomic_DNA"/>
</dbReference>
<protein>
    <recommendedName>
        <fullName evidence="3">Mitochondrial protein</fullName>
    </recommendedName>
</protein>
<dbReference type="OrthoDB" id="8058286at2759"/>
<dbReference type="Proteomes" id="UP000257109">
    <property type="component" value="Unassembled WGS sequence"/>
</dbReference>
<keyword evidence="2" id="KW-1185">Reference proteome</keyword>
<dbReference type="AlphaFoldDB" id="A0A371EG17"/>
<evidence type="ECO:0000313" key="1">
    <source>
        <dbReference type="EMBL" id="RDX64992.1"/>
    </source>
</evidence>